<keyword evidence="3" id="KW-0560">Oxidoreductase</keyword>
<dbReference type="PANTHER" id="PTHR44379">
    <property type="entry name" value="OXIDOREDUCTASE WITH IRON-SULFUR SUBUNIT"/>
    <property type="match status" value="1"/>
</dbReference>
<dbReference type="InterPro" id="IPR012675">
    <property type="entry name" value="Beta-grasp_dom_sf"/>
</dbReference>
<dbReference type="InterPro" id="IPR036884">
    <property type="entry name" value="2Fe-2S-bd_dom_sf"/>
</dbReference>
<feature type="domain" description="2Fe-2S ferredoxin-type" evidence="6">
    <location>
        <begin position="1"/>
        <end position="77"/>
    </location>
</feature>
<evidence type="ECO:0000256" key="4">
    <source>
        <dbReference type="ARBA" id="ARBA00023004"/>
    </source>
</evidence>
<evidence type="ECO:0000313" key="7">
    <source>
        <dbReference type="EMBL" id="NEX63093.1"/>
    </source>
</evidence>
<keyword evidence="1" id="KW-0001">2Fe-2S</keyword>
<dbReference type="CDD" id="cd00207">
    <property type="entry name" value="fer2"/>
    <property type="match status" value="1"/>
</dbReference>
<dbReference type="AlphaFoldDB" id="A0A6B3SQQ8"/>
<gene>
    <name evidence="7" type="ORF">G3574_18575</name>
</gene>
<dbReference type="InterPro" id="IPR002888">
    <property type="entry name" value="2Fe-2S-bd"/>
</dbReference>
<reference evidence="7 8" key="1">
    <citation type="submission" date="2020-02" db="EMBL/GenBank/DDBJ databases">
        <authorList>
            <person name="Kim M.K."/>
        </authorList>
    </citation>
    <scope>NUCLEOTIDE SEQUENCE [LARGE SCALE GENOMIC DNA]</scope>
    <source>
        <strain evidence="7 8">17J57-3</strain>
    </source>
</reference>
<evidence type="ECO:0000256" key="3">
    <source>
        <dbReference type="ARBA" id="ARBA00023002"/>
    </source>
</evidence>
<dbReference type="RefSeq" id="WP_163966485.1">
    <property type="nucleotide sequence ID" value="NZ_JAAIVB010000065.1"/>
</dbReference>
<dbReference type="PROSITE" id="PS51085">
    <property type="entry name" value="2FE2S_FER_2"/>
    <property type="match status" value="1"/>
</dbReference>
<keyword evidence="5" id="KW-0411">Iron-sulfur</keyword>
<dbReference type="InterPro" id="IPR036010">
    <property type="entry name" value="2Fe-2S_ferredoxin-like_sf"/>
</dbReference>
<dbReference type="Pfam" id="PF01799">
    <property type="entry name" value="Fer2_2"/>
    <property type="match status" value="1"/>
</dbReference>
<dbReference type="Gene3D" id="1.10.150.120">
    <property type="entry name" value="[2Fe-2S]-binding domain"/>
    <property type="match status" value="1"/>
</dbReference>
<protein>
    <submittedName>
        <fullName evidence="7">(2Fe-2S)-binding protein</fullName>
    </submittedName>
</protein>
<keyword evidence="4" id="KW-0408">Iron</keyword>
<dbReference type="GO" id="GO:0016491">
    <property type="term" value="F:oxidoreductase activity"/>
    <property type="evidence" value="ECO:0007669"/>
    <property type="project" value="UniProtKB-KW"/>
</dbReference>
<organism evidence="7 8">
    <name type="scientific">Noviherbaspirillum galbum</name>
    <dbReference type="NCBI Taxonomy" id="2709383"/>
    <lineage>
        <taxon>Bacteria</taxon>
        <taxon>Pseudomonadati</taxon>
        <taxon>Pseudomonadota</taxon>
        <taxon>Betaproteobacteria</taxon>
        <taxon>Burkholderiales</taxon>
        <taxon>Oxalobacteraceae</taxon>
        <taxon>Noviherbaspirillum</taxon>
    </lineage>
</organism>
<dbReference type="Gene3D" id="3.10.20.30">
    <property type="match status" value="1"/>
</dbReference>
<comment type="caution">
    <text evidence="7">The sequence shown here is derived from an EMBL/GenBank/DDBJ whole genome shotgun (WGS) entry which is preliminary data.</text>
</comment>
<dbReference type="PANTHER" id="PTHR44379:SF2">
    <property type="entry name" value="BLR6218 PROTEIN"/>
    <property type="match status" value="1"/>
</dbReference>
<dbReference type="EMBL" id="JAAIVB010000065">
    <property type="protein sequence ID" value="NEX63093.1"/>
    <property type="molecule type" value="Genomic_DNA"/>
</dbReference>
<accession>A0A6B3SQQ8</accession>
<dbReference type="Proteomes" id="UP000482155">
    <property type="component" value="Unassembled WGS sequence"/>
</dbReference>
<dbReference type="SUPFAM" id="SSF54292">
    <property type="entry name" value="2Fe-2S ferredoxin-like"/>
    <property type="match status" value="1"/>
</dbReference>
<dbReference type="InterPro" id="IPR006058">
    <property type="entry name" value="2Fe2S_fd_BS"/>
</dbReference>
<dbReference type="InterPro" id="IPR051452">
    <property type="entry name" value="Diverse_Oxidoreductases"/>
</dbReference>
<keyword evidence="8" id="KW-1185">Reference proteome</keyword>
<sequence length="167" mass="17722">MATLNVNGKTREFEAEDDTPLLWVLREQLGLTGTKYGCGIAQCGACTVHIDGEPTRSCVRPVSTVPANAKIVTIEGLSPDGSHPLQKAWVALDVPQCGFCQSGMLMAASALLKEKPNPTDADIDAAMTNICRCGTYNRVRAAIKVAARGIDPKSAGLDIQHVERSAT</sequence>
<dbReference type="Pfam" id="PF00111">
    <property type="entry name" value="Fer2"/>
    <property type="match status" value="1"/>
</dbReference>
<proteinExistence type="predicted"/>
<evidence type="ECO:0000256" key="2">
    <source>
        <dbReference type="ARBA" id="ARBA00022723"/>
    </source>
</evidence>
<dbReference type="PROSITE" id="PS00197">
    <property type="entry name" value="2FE2S_FER_1"/>
    <property type="match status" value="1"/>
</dbReference>
<evidence type="ECO:0000256" key="1">
    <source>
        <dbReference type="ARBA" id="ARBA00022714"/>
    </source>
</evidence>
<dbReference type="GO" id="GO:0046872">
    <property type="term" value="F:metal ion binding"/>
    <property type="evidence" value="ECO:0007669"/>
    <property type="project" value="UniProtKB-KW"/>
</dbReference>
<dbReference type="GO" id="GO:0051537">
    <property type="term" value="F:2 iron, 2 sulfur cluster binding"/>
    <property type="evidence" value="ECO:0007669"/>
    <property type="project" value="UniProtKB-KW"/>
</dbReference>
<dbReference type="SUPFAM" id="SSF47741">
    <property type="entry name" value="CO dehydrogenase ISP C-domain like"/>
    <property type="match status" value="1"/>
</dbReference>
<evidence type="ECO:0000256" key="5">
    <source>
        <dbReference type="ARBA" id="ARBA00023014"/>
    </source>
</evidence>
<evidence type="ECO:0000259" key="6">
    <source>
        <dbReference type="PROSITE" id="PS51085"/>
    </source>
</evidence>
<name>A0A6B3SQQ8_9BURK</name>
<evidence type="ECO:0000313" key="8">
    <source>
        <dbReference type="Proteomes" id="UP000482155"/>
    </source>
</evidence>
<dbReference type="InterPro" id="IPR001041">
    <property type="entry name" value="2Fe-2S_ferredoxin-type"/>
</dbReference>
<keyword evidence="2" id="KW-0479">Metal-binding</keyword>